<gene>
    <name evidence="1" type="ordered locus">Dalk_2376</name>
</gene>
<accession>B8FAY3</accession>
<evidence type="ECO:0000313" key="1">
    <source>
        <dbReference type="EMBL" id="ACL04069.1"/>
    </source>
</evidence>
<dbReference type="InterPro" id="IPR011989">
    <property type="entry name" value="ARM-like"/>
</dbReference>
<dbReference type="InterPro" id="IPR054701">
    <property type="entry name" value="DVU0298-like"/>
</dbReference>
<sequence>MAEKRTGRRALKNQVLEILSQNSPDQVLAQILQVPLKKAVNPLIGLLCHQDEKIRWRAVTALGRVVPAMAESRMEDAREIMRRFMWHMNEESGGIGWGVPEAMAEVMANHPGLAREFAKILVSYVDEDQCFLEHDVFRRGAVWGVGRIARIHPKLVQDAGPALAALLDCPDAPNQGLAAWAVGNMGYAPAADKLRAMTDDKTMTPLFLDGELTQASVGDLARQALEKLEAAAS</sequence>
<dbReference type="EMBL" id="CP001322">
    <property type="protein sequence ID" value="ACL04069.1"/>
    <property type="molecule type" value="Genomic_DNA"/>
</dbReference>
<organism evidence="1 2">
    <name type="scientific">Desulfatibacillum aliphaticivorans</name>
    <dbReference type="NCBI Taxonomy" id="218208"/>
    <lineage>
        <taxon>Bacteria</taxon>
        <taxon>Pseudomonadati</taxon>
        <taxon>Thermodesulfobacteriota</taxon>
        <taxon>Desulfobacteria</taxon>
        <taxon>Desulfobacterales</taxon>
        <taxon>Desulfatibacillaceae</taxon>
        <taxon>Desulfatibacillum</taxon>
    </lineage>
</organism>
<dbReference type="AlphaFoldDB" id="B8FAY3"/>
<evidence type="ECO:0000313" key="2">
    <source>
        <dbReference type="Proteomes" id="UP000000739"/>
    </source>
</evidence>
<reference evidence="1 2" key="1">
    <citation type="journal article" date="2012" name="Environ. Microbiol.">
        <title>The genome sequence of Desulfatibacillum alkenivorans AK-01: a blueprint for anaerobic alkane oxidation.</title>
        <authorList>
            <person name="Callaghan A.V."/>
            <person name="Morris B.E."/>
            <person name="Pereira I.A."/>
            <person name="McInerney M.J."/>
            <person name="Austin R.N."/>
            <person name="Groves J.T."/>
            <person name="Kukor J.J."/>
            <person name="Suflita J.M."/>
            <person name="Young L.Y."/>
            <person name="Zylstra G.J."/>
            <person name="Wawrik B."/>
        </authorList>
    </citation>
    <scope>NUCLEOTIDE SEQUENCE [LARGE SCALE GENOMIC DNA]</scope>
    <source>
        <strain evidence="1 2">AK-01</strain>
    </source>
</reference>
<evidence type="ECO:0008006" key="3">
    <source>
        <dbReference type="Google" id="ProtNLM"/>
    </source>
</evidence>
<dbReference type="SUPFAM" id="SSF48371">
    <property type="entry name" value="ARM repeat"/>
    <property type="match status" value="1"/>
</dbReference>
<dbReference type="eggNOG" id="COG1413">
    <property type="taxonomic scope" value="Bacteria"/>
</dbReference>
<dbReference type="Proteomes" id="UP000000739">
    <property type="component" value="Chromosome"/>
</dbReference>
<dbReference type="Gene3D" id="1.25.10.10">
    <property type="entry name" value="Leucine-rich Repeat Variant"/>
    <property type="match status" value="1"/>
</dbReference>
<proteinExistence type="predicted"/>
<keyword evidence="2" id="KW-1185">Reference proteome</keyword>
<dbReference type="InterPro" id="IPR016024">
    <property type="entry name" value="ARM-type_fold"/>
</dbReference>
<protein>
    <recommendedName>
        <fullName evidence="3">PBS lyase HEAT domain protein repeat-containing protein</fullName>
    </recommendedName>
</protein>
<dbReference type="HOGENOM" id="CLU_094508_0_0_7"/>
<name>B8FAY3_DESAL</name>
<dbReference type="KEGG" id="dal:Dalk_2376"/>
<dbReference type="RefSeq" id="WP_015947143.1">
    <property type="nucleotide sequence ID" value="NC_011768.1"/>
</dbReference>
<dbReference type="NCBIfam" id="NF045662">
    <property type="entry name" value="DVU0298_fam"/>
    <property type="match status" value="1"/>
</dbReference>